<protein>
    <submittedName>
        <fullName evidence="3">Thiol-disulfide isomerase/thioredoxin</fullName>
    </submittedName>
</protein>
<feature type="region of interest" description="Disordered" evidence="1">
    <location>
        <begin position="34"/>
        <end position="57"/>
    </location>
</feature>
<evidence type="ECO:0000256" key="1">
    <source>
        <dbReference type="SAM" id="MobiDB-lite"/>
    </source>
</evidence>
<organism evidence="3 4">
    <name type="scientific">Nocardioides massiliensis</name>
    <dbReference type="NCBI Taxonomy" id="1325935"/>
    <lineage>
        <taxon>Bacteria</taxon>
        <taxon>Bacillati</taxon>
        <taxon>Actinomycetota</taxon>
        <taxon>Actinomycetes</taxon>
        <taxon>Propionibacteriales</taxon>
        <taxon>Nocardioidaceae</taxon>
        <taxon>Nocardioides</taxon>
    </lineage>
</organism>
<dbReference type="Pfam" id="PF00085">
    <property type="entry name" value="Thioredoxin"/>
    <property type="match status" value="1"/>
</dbReference>
<dbReference type="PROSITE" id="PS51352">
    <property type="entry name" value="THIOREDOXIN_2"/>
    <property type="match status" value="1"/>
</dbReference>
<sequence>MSAGLWVLIVALAAATAFGLVRAARDGRFRPARGVADVPATPPATAPGAAGEPTAAGAATESAVPVLGPADLGAELGERATLVQFSTAFCAPCRATRQVLGDVAGRVPGVAHVEVDAEQQLALVRRLGILRTPTTLILDPAGAEVTRAAGAPTRAAVLGTLHHRLGIDSRDPSSEEAPR</sequence>
<keyword evidence="4" id="KW-1185">Reference proteome</keyword>
<feature type="compositionally biased region" description="Low complexity" evidence="1">
    <location>
        <begin position="46"/>
        <end position="57"/>
    </location>
</feature>
<dbReference type="Proteomes" id="UP001240447">
    <property type="component" value="Unassembled WGS sequence"/>
</dbReference>
<keyword evidence="3" id="KW-0413">Isomerase</keyword>
<reference evidence="3 4" key="1">
    <citation type="submission" date="2023-07" db="EMBL/GenBank/DDBJ databases">
        <title>Sequencing the genomes of 1000 actinobacteria strains.</title>
        <authorList>
            <person name="Klenk H.-P."/>
        </authorList>
    </citation>
    <scope>NUCLEOTIDE SEQUENCE [LARGE SCALE GENOMIC DNA]</scope>
    <source>
        <strain evidence="3 4">GD13</strain>
    </source>
</reference>
<dbReference type="GO" id="GO:0016853">
    <property type="term" value="F:isomerase activity"/>
    <property type="evidence" value="ECO:0007669"/>
    <property type="project" value="UniProtKB-KW"/>
</dbReference>
<evidence type="ECO:0000313" key="3">
    <source>
        <dbReference type="EMBL" id="MDP9821746.1"/>
    </source>
</evidence>
<dbReference type="SUPFAM" id="SSF52833">
    <property type="entry name" value="Thioredoxin-like"/>
    <property type="match status" value="1"/>
</dbReference>
<feature type="domain" description="Thioredoxin" evidence="2">
    <location>
        <begin position="40"/>
        <end position="166"/>
    </location>
</feature>
<dbReference type="InterPro" id="IPR036249">
    <property type="entry name" value="Thioredoxin-like_sf"/>
</dbReference>
<dbReference type="CDD" id="cd02947">
    <property type="entry name" value="TRX_family"/>
    <property type="match status" value="1"/>
</dbReference>
<dbReference type="Gene3D" id="3.40.30.10">
    <property type="entry name" value="Glutaredoxin"/>
    <property type="match status" value="1"/>
</dbReference>
<name>A0ABT9NN50_9ACTN</name>
<dbReference type="EMBL" id="JAUSQM010000001">
    <property type="protein sequence ID" value="MDP9821746.1"/>
    <property type="molecule type" value="Genomic_DNA"/>
</dbReference>
<dbReference type="RefSeq" id="WP_068116585.1">
    <property type="nucleotide sequence ID" value="NZ_CCXJ01000032.1"/>
</dbReference>
<evidence type="ECO:0000313" key="4">
    <source>
        <dbReference type="Proteomes" id="UP001240447"/>
    </source>
</evidence>
<comment type="caution">
    <text evidence="3">The sequence shown here is derived from an EMBL/GenBank/DDBJ whole genome shotgun (WGS) entry which is preliminary data.</text>
</comment>
<proteinExistence type="predicted"/>
<dbReference type="InterPro" id="IPR013766">
    <property type="entry name" value="Thioredoxin_domain"/>
</dbReference>
<gene>
    <name evidence="3" type="ORF">J2S59_001555</name>
</gene>
<accession>A0ABT9NN50</accession>
<evidence type="ECO:0000259" key="2">
    <source>
        <dbReference type="PROSITE" id="PS51352"/>
    </source>
</evidence>